<evidence type="ECO:0000256" key="1">
    <source>
        <dbReference type="SAM" id="Phobius"/>
    </source>
</evidence>
<keyword evidence="1" id="KW-1133">Transmembrane helix</keyword>
<feature type="transmembrane region" description="Helical" evidence="1">
    <location>
        <begin position="214"/>
        <end position="235"/>
    </location>
</feature>
<keyword evidence="3" id="KW-1185">Reference proteome</keyword>
<protein>
    <submittedName>
        <fullName evidence="2">Uncharacterized protein</fullName>
    </submittedName>
</protein>
<name>A0ABY6HUJ8_9ARCH</name>
<feature type="transmembrane region" description="Helical" evidence="1">
    <location>
        <begin position="61"/>
        <end position="84"/>
    </location>
</feature>
<feature type="transmembrane region" description="Helical" evidence="1">
    <location>
        <begin position="34"/>
        <end position="54"/>
    </location>
</feature>
<feature type="transmembrane region" description="Helical" evidence="1">
    <location>
        <begin position="153"/>
        <end position="174"/>
    </location>
</feature>
<dbReference type="EMBL" id="CP104013">
    <property type="protein sequence ID" value="UYP46219.1"/>
    <property type="molecule type" value="Genomic_DNA"/>
</dbReference>
<reference evidence="2" key="1">
    <citation type="submission" date="2022-09" db="EMBL/GenBank/DDBJ databases">
        <title>Actin cytoskeleton and complex cell architecture in an #Asgard archaeon.</title>
        <authorList>
            <person name="Ponce Toledo R.I."/>
            <person name="Schleper C."/>
            <person name="Rodrigues Oliveira T."/>
            <person name="Wollweber F."/>
            <person name="Xu J."/>
            <person name="Rittmann S."/>
            <person name="Klingl A."/>
            <person name="Pilhofer M."/>
        </authorList>
    </citation>
    <scope>NUCLEOTIDE SEQUENCE</scope>
    <source>
        <strain evidence="2">B-35</strain>
    </source>
</reference>
<organism evidence="2 3">
    <name type="scientific">Candidatus Lokiarchaeum ossiferum</name>
    <dbReference type="NCBI Taxonomy" id="2951803"/>
    <lineage>
        <taxon>Archaea</taxon>
        <taxon>Promethearchaeati</taxon>
        <taxon>Promethearchaeota</taxon>
        <taxon>Promethearchaeia</taxon>
        <taxon>Promethearchaeales</taxon>
        <taxon>Promethearchaeaceae</taxon>
        <taxon>Candidatus Lokiarchaeum</taxon>
    </lineage>
</organism>
<evidence type="ECO:0000313" key="2">
    <source>
        <dbReference type="EMBL" id="UYP46219.1"/>
    </source>
</evidence>
<sequence length="357" mass="40662">MAIQIYVFLRMSLNGVLFILFIIFLYKAIRRKQFAPFLTGSFSLALIGNTIILFTDQIIKINLYGHFLVAVSFSLIYLHCVALINSRPNMFIQIFFISLNSAILLISMLKSFDLLSENIASQLVMQISSTIKMVALVFSVIIEVKIYSNTKLVTVKIELISIVILLIYAINLFIRDFLFFSEYAMIFTQISWFSVLLGSILLICNYITHANYIYYLPFPIHSIIVYNEGGMLTYAQKFNNSKFTDQLPDALISGIYSAISSLVRDTLGVGAQLQHINADKYQIYFKETSNLKATLAVIALGKSFFFQKSLNKFIDSIPNSLINEINQPGVALSDFQQEIEEYVKQSFPYIQILNDLD</sequence>
<proteinExistence type="predicted"/>
<feature type="transmembrane region" description="Helical" evidence="1">
    <location>
        <begin position="130"/>
        <end position="147"/>
    </location>
</feature>
<keyword evidence="1" id="KW-0812">Transmembrane</keyword>
<dbReference type="Proteomes" id="UP001208689">
    <property type="component" value="Chromosome"/>
</dbReference>
<feature type="transmembrane region" description="Helical" evidence="1">
    <location>
        <begin position="7"/>
        <end position="28"/>
    </location>
</feature>
<feature type="transmembrane region" description="Helical" evidence="1">
    <location>
        <begin position="90"/>
        <end position="109"/>
    </location>
</feature>
<feature type="transmembrane region" description="Helical" evidence="1">
    <location>
        <begin position="186"/>
        <end position="208"/>
    </location>
</feature>
<evidence type="ECO:0000313" key="3">
    <source>
        <dbReference type="Proteomes" id="UP001208689"/>
    </source>
</evidence>
<gene>
    <name evidence="2" type="ORF">NEF87_002504</name>
</gene>
<accession>A0ABY6HUJ8</accession>
<keyword evidence="1" id="KW-0472">Membrane</keyword>